<reference evidence="2 3" key="1">
    <citation type="journal article" date="2016" name="Nat. Commun.">
        <title>Thousands of microbial genomes shed light on interconnected biogeochemical processes in an aquifer system.</title>
        <authorList>
            <person name="Anantharaman K."/>
            <person name="Brown C.T."/>
            <person name="Hug L.A."/>
            <person name="Sharon I."/>
            <person name="Castelle C.J."/>
            <person name="Probst A.J."/>
            <person name="Thomas B.C."/>
            <person name="Singh A."/>
            <person name="Wilkins M.J."/>
            <person name="Karaoz U."/>
            <person name="Brodie E.L."/>
            <person name="Williams K.H."/>
            <person name="Hubbard S.S."/>
            <person name="Banfield J.F."/>
        </authorList>
    </citation>
    <scope>NUCLEOTIDE SEQUENCE [LARGE SCALE GENOMIC DNA]</scope>
</reference>
<dbReference type="InterPro" id="IPR013216">
    <property type="entry name" value="Methyltransf_11"/>
</dbReference>
<comment type="caution">
    <text evidence="2">The sequence shown here is derived from an EMBL/GenBank/DDBJ whole genome shotgun (WGS) entry which is preliminary data.</text>
</comment>
<dbReference type="InterPro" id="IPR029063">
    <property type="entry name" value="SAM-dependent_MTases_sf"/>
</dbReference>
<gene>
    <name evidence="2" type="ORF">A2042_05320</name>
</gene>
<dbReference type="GO" id="GO:0008757">
    <property type="term" value="F:S-adenosylmethionine-dependent methyltransferase activity"/>
    <property type="evidence" value="ECO:0007669"/>
    <property type="project" value="InterPro"/>
</dbReference>
<evidence type="ECO:0000313" key="3">
    <source>
        <dbReference type="Proteomes" id="UP000178526"/>
    </source>
</evidence>
<organism evidence="2 3">
    <name type="scientific">Candidatus Schekmanbacteria bacterium GWA2_38_11</name>
    <dbReference type="NCBI Taxonomy" id="1817876"/>
    <lineage>
        <taxon>Bacteria</taxon>
        <taxon>Candidatus Schekmaniibacteriota</taxon>
    </lineage>
</organism>
<proteinExistence type="predicted"/>
<dbReference type="SUPFAM" id="SSF53335">
    <property type="entry name" value="S-adenosyl-L-methionine-dependent methyltransferases"/>
    <property type="match status" value="1"/>
</dbReference>
<feature type="domain" description="Methyltransferase type 11" evidence="1">
    <location>
        <begin position="70"/>
        <end position="155"/>
    </location>
</feature>
<name>A0A1F7RGB5_9BACT</name>
<evidence type="ECO:0000313" key="2">
    <source>
        <dbReference type="EMBL" id="OGL40572.1"/>
    </source>
</evidence>
<dbReference type="AlphaFoldDB" id="A0A1F7RGB5"/>
<protein>
    <recommendedName>
        <fullName evidence="1">Methyltransferase type 11 domain-containing protein</fullName>
    </recommendedName>
</protein>
<evidence type="ECO:0000259" key="1">
    <source>
        <dbReference type="Pfam" id="PF08241"/>
    </source>
</evidence>
<sequence>MQDFQAEKEWHEGKFYIDSGHWTSHPLFASRERHWLQNEVQKIRFYGYLYRYIKKKPYRNNATVLMSPIGNGDDLHYLEGIFNVVHGIDISSIALSNCPNTIIKKEGDILHSGYEDESFDIVICSLFLHHVHETGFEPFIKEFSRLLRKGGTLAILEPSAMYPFSWITALAQKVMGNVSGKVEGERPISPLKVTNILKVIGFKRILTRGLTFNHVRFPCAIQSPVPSSILLTCLIIHSDFLVLLIYLQIVSGGSVRSHKNGKNF</sequence>
<dbReference type="CDD" id="cd02440">
    <property type="entry name" value="AdoMet_MTases"/>
    <property type="match status" value="1"/>
</dbReference>
<dbReference type="Gene3D" id="3.40.50.150">
    <property type="entry name" value="Vaccinia Virus protein VP39"/>
    <property type="match status" value="1"/>
</dbReference>
<dbReference type="EMBL" id="MGDB01000095">
    <property type="protein sequence ID" value="OGL40572.1"/>
    <property type="molecule type" value="Genomic_DNA"/>
</dbReference>
<dbReference type="Pfam" id="PF08241">
    <property type="entry name" value="Methyltransf_11"/>
    <property type="match status" value="1"/>
</dbReference>
<dbReference type="Proteomes" id="UP000178526">
    <property type="component" value="Unassembled WGS sequence"/>
</dbReference>
<accession>A0A1F7RGB5</accession>